<dbReference type="SUPFAM" id="SSF51905">
    <property type="entry name" value="FAD/NAD(P)-binding domain"/>
    <property type="match status" value="1"/>
</dbReference>
<dbReference type="PANTHER" id="PTHR13847">
    <property type="entry name" value="SARCOSINE DEHYDROGENASE-RELATED"/>
    <property type="match status" value="1"/>
</dbReference>
<dbReference type="Pfam" id="PF01266">
    <property type="entry name" value="DAO"/>
    <property type="match status" value="1"/>
</dbReference>
<dbReference type="RefSeq" id="WP_132251269.1">
    <property type="nucleotide sequence ID" value="NZ_SMAL01000003.1"/>
</dbReference>
<dbReference type="OrthoDB" id="571248at2"/>
<dbReference type="InterPro" id="IPR006076">
    <property type="entry name" value="FAD-dep_OxRdtase"/>
</dbReference>
<name>A0A4R3MNA1_9FIRM</name>
<organism evidence="2 3">
    <name type="scientific">Natranaerovirga pectinivora</name>
    <dbReference type="NCBI Taxonomy" id="682400"/>
    <lineage>
        <taxon>Bacteria</taxon>
        <taxon>Bacillati</taxon>
        <taxon>Bacillota</taxon>
        <taxon>Clostridia</taxon>
        <taxon>Lachnospirales</taxon>
        <taxon>Natranaerovirgaceae</taxon>
        <taxon>Natranaerovirga</taxon>
    </lineage>
</organism>
<evidence type="ECO:0000313" key="3">
    <source>
        <dbReference type="Proteomes" id="UP000294902"/>
    </source>
</evidence>
<dbReference type="Gene3D" id="3.30.9.10">
    <property type="entry name" value="D-Amino Acid Oxidase, subunit A, domain 2"/>
    <property type="match status" value="1"/>
</dbReference>
<reference evidence="2 3" key="1">
    <citation type="submission" date="2019-03" db="EMBL/GenBank/DDBJ databases">
        <title>Genomic Encyclopedia of Type Strains, Phase IV (KMG-IV): sequencing the most valuable type-strain genomes for metagenomic binning, comparative biology and taxonomic classification.</title>
        <authorList>
            <person name="Goeker M."/>
        </authorList>
    </citation>
    <scope>NUCLEOTIDE SEQUENCE [LARGE SCALE GENOMIC DNA]</scope>
    <source>
        <strain evidence="2 3">DSM 24629</strain>
    </source>
</reference>
<dbReference type="PANTHER" id="PTHR13847:SF201">
    <property type="entry name" value="PUTATIBE OXIDOREDUCTASE"/>
    <property type="match status" value="1"/>
</dbReference>
<dbReference type="InterPro" id="IPR036188">
    <property type="entry name" value="FAD/NAD-bd_sf"/>
</dbReference>
<dbReference type="Gene3D" id="3.50.50.60">
    <property type="entry name" value="FAD/NAD(P)-binding domain"/>
    <property type="match status" value="1"/>
</dbReference>
<dbReference type="Proteomes" id="UP000294902">
    <property type="component" value="Unassembled WGS sequence"/>
</dbReference>
<evidence type="ECO:0000313" key="2">
    <source>
        <dbReference type="EMBL" id="TCT15514.1"/>
    </source>
</evidence>
<dbReference type="EMBL" id="SMAL01000003">
    <property type="protein sequence ID" value="TCT15514.1"/>
    <property type="molecule type" value="Genomic_DNA"/>
</dbReference>
<evidence type="ECO:0000259" key="1">
    <source>
        <dbReference type="Pfam" id="PF01266"/>
    </source>
</evidence>
<sequence length="402" mass="46189">MKLYTGSPYWSILTDMNIKQFPNLTKNIECDVLIVGGGITGALCSYYMNEAKVSTVLIDKNEFASGSTIINTSLLHYEIDTTLNKLSKIYGKQNAIRCFQLCRKSLYDLKTLINHTNINCEYVPRKSLYVSSNVFEDIKLLAEYRSRKNAGFKASFINKKIMKEHFKLQYSAGIYSYDGAEINPYMFTKNLIHYSSLNGLRAYENTELISIDYKKGYNIAYTQNATIKAKKIIFATGYEAQSLVDSYTTTKFKTTYTLTTKPIKNTQKLWKDNSLIWEAKNSYTYIRRTKDNRIIVGGYDTNYKGYMPSTETIEKKGELLLKQIKELFPTLDIEKDFVSAGIFASTDDELGYVGSLEEYPNCYFLLGYGANGVLYCIIGSQILRDLFLYDYHHDADLFSFYR</sequence>
<dbReference type="AlphaFoldDB" id="A0A4R3MNA1"/>
<protein>
    <submittedName>
        <fullName evidence="2">Glycine/D-amino acid oxidase-like deaminating enzyme</fullName>
    </submittedName>
</protein>
<keyword evidence="3" id="KW-1185">Reference proteome</keyword>
<accession>A0A4R3MNA1</accession>
<comment type="caution">
    <text evidence="2">The sequence shown here is derived from an EMBL/GenBank/DDBJ whole genome shotgun (WGS) entry which is preliminary data.</text>
</comment>
<dbReference type="GO" id="GO:0005737">
    <property type="term" value="C:cytoplasm"/>
    <property type="evidence" value="ECO:0007669"/>
    <property type="project" value="TreeGrafter"/>
</dbReference>
<feature type="domain" description="FAD dependent oxidoreductase" evidence="1">
    <location>
        <begin position="31"/>
        <end position="385"/>
    </location>
</feature>
<proteinExistence type="predicted"/>
<gene>
    <name evidence="2" type="ORF">EDC18_103219</name>
</gene>